<evidence type="ECO:0000256" key="6">
    <source>
        <dbReference type="SAM" id="Phobius"/>
    </source>
</evidence>
<dbReference type="OMA" id="CSSAFWL"/>
<reference evidence="8" key="1">
    <citation type="journal article" date="2011" name="Genome Biol.">
        <title>Comparative genomics of the social amoebae Dictyostelium discoideum and Dictyostelium purpureum.</title>
        <authorList>
            <consortium name="US DOE Joint Genome Institute (JGI-PGF)"/>
            <person name="Sucgang R."/>
            <person name="Kuo A."/>
            <person name="Tian X."/>
            <person name="Salerno W."/>
            <person name="Parikh A."/>
            <person name="Feasley C.L."/>
            <person name="Dalin E."/>
            <person name="Tu H."/>
            <person name="Huang E."/>
            <person name="Barry K."/>
            <person name="Lindquist E."/>
            <person name="Shapiro H."/>
            <person name="Bruce D."/>
            <person name="Schmutz J."/>
            <person name="Salamov A."/>
            <person name="Fey P."/>
            <person name="Gaudet P."/>
            <person name="Anjard C."/>
            <person name="Babu M.M."/>
            <person name="Basu S."/>
            <person name="Bushmanova Y."/>
            <person name="van der Wel H."/>
            <person name="Katoh-Kurasawa M."/>
            <person name="Dinh C."/>
            <person name="Coutinho P.M."/>
            <person name="Saito T."/>
            <person name="Elias M."/>
            <person name="Schaap P."/>
            <person name="Kay R.R."/>
            <person name="Henrissat B."/>
            <person name="Eichinger L."/>
            <person name="Rivero F."/>
            <person name="Putnam N.H."/>
            <person name="West C.M."/>
            <person name="Loomis W.F."/>
            <person name="Chisholm R.L."/>
            <person name="Shaulsky G."/>
            <person name="Strassmann J.E."/>
            <person name="Queller D.C."/>
            <person name="Kuspa A."/>
            <person name="Grigoriev I.V."/>
        </authorList>
    </citation>
    <scope>NUCLEOTIDE SEQUENCE [LARGE SCALE GENOMIC DNA]</scope>
    <source>
        <strain evidence="8">QSDP1</strain>
    </source>
</reference>
<keyword evidence="3 6" id="KW-0812">Transmembrane</keyword>
<keyword evidence="5 6" id="KW-0472">Membrane</keyword>
<protein>
    <submittedName>
        <fullName evidence="7">Expressed protein</fullName>
    </submittedName>
</protein>
<dbReference type="Pfam" id="PF01679">
    <property type="entry name" value="Pmp3"/>
    <property type="match status" value="1"/>
</dbReference>
<proteinExistence type="inferred from homology"/>
<dbReference type="Proteomes" id="UP000001064">
    <property type="component" value="Unassembled WGS sequence"/>
</dbReference>
<dbReference type="GO" id="GO:0016020">
    <property type="term" value="C:membrane"/>
    <property type="evidence" value="ECO:0007669"/>
    <property type="project" value="UniProtKB-SubCell"/>
</dbReference>
<comment type="subcellular location">
    <subcellularLocation>
        <location evidence="1">Membrane</location>
    </subcellularLocation>
</comment>
<dbReference type="PANTHER" id="PTHR21659:SF42">
    <property type="entry name" value="UPF0057 MEMBRANE PROTEIN ZK632.10-RELATED"/>
    <property type="match status" value="1"/>
</dbReference>
<dbReference type="eggNOG" id="ENOG502RIHN">
    <property type="taxonomic scope" value="Eukaryota"/>
</dbReference>
<evidence type="ECO:0000256" key="1">
    <source>
        <dbReference type="ARBA" id="ARBA00004370"/>
    </source>
</evidence>
<organism evidence="7 8">
    <name type="scientific">Dictyostelium purpureum</name>
    <name type="common">Slime mold</name>
    <dbReference type="NCBI Taxonomy" id="5786"/>
    <lineage>
        <taxon>Eukaryota</taxon>
        <taxon>Amoebozoa</taxon>
        <taxon>Evosea</taxon>
        <taxon>Eumycetozoa</taxon>
        <taxon>Dictyostelia</taxon>
        <taxon>Dictyosteliales</taxon>
        <taxon>Dictyosteliaceae</taxon>
        <taxon>Dictyostelium</taxon>
    </lineage>
</organism>
<evidence type="ECO:0000256" key="2">
    <source>
        <dbReference type="ARBA" id="ARBA00009530"/>
    </source>
</evidence>
<dbReference type="RefSeq" id="XP_003284525.1">
    <property type="nucleotide sequence ID" value="XM_003284477.1"/>
</dbReference>
<keyword evidence="4 6" id="KW-1133">Transmembrane helix</keyword>
<accession>F0ZAQ3</accession>
<gene>
    <name evidence="7" type="ORF">DICPUDRAFT_91328</name>
</gene>
<evidence type="ECO:0000313" key="7">
    <source>
        <dbReference type="EMBL" id="EGC38960.1"/>
    </source>
</evidence>
<dbReference type="VEuPathDB" id="AmoebaDB:DICPUDRAFT_91328"/>
<keyword evidence="8" id="KW-1185">Reference proteome</keyword>
<dbReference type="PANTHER" id="PTHR21659">
    <property type="entry name" value="HYDROPHOBIC PROTEIN RCI2 LOW TEMPERATURE AND SALT RESPONSIVE PROTEIN LTI6 -RELATED"/>
    <property type="match status" value="1"/>
</dbReference>
<evidence type="ECO:0000256" key="3">
    <source>
        <dbReference type="ARBA" id="ARBA00022692"/>
    </source>
</evidence>
<dbReference type="GeneID" id="10506219"/>
<feature type="transmembrane region" description="Helical" evidence="6">
    <location>
        <begin position="30"/>
        <end position="54"/>
    </location>
</feature>
<evidence type="ECO:0000256" key="5">
    <source>
        <dbReference type="ARBA" id="ARBA00023136"/>
    </source>
</evidence>
<dbReference type="AlphaFoldDB" id="F0ZAQ3"/>
<name>F0ZAQ3_DICPU</name>
<comment type="similarity">
    <text evidence="2">Belongs to the UPF0057 (PMP3) family.</text>
</comment>
<evidence type="ECO:0000313" key="8">
    <source>
        <dbReference type="Proteomes" id="UP000001064"/>
    </source>
</evidence>
<evidence type="ECO:0000256" key="4">
    <source>
        <dbReference type="ARBA" id="ARBA00022989"/>
    </source>
</evidence>
<dbReference type="EMBL" id="GL870966">
    <property type="protein sequence ID" value="EGC38960.1"/>
    <property type="molecule type" value="Genomic_DNA"/>
</dbReference>
<dbReference type="InParanoid" id="F0ZAQ3"/>
<dbReference type="KEGG" id="dpp:DICPUDRAFT_91328"/>
<dbReference type="InterPro" id="IPR000612">
    <property type="entry name" value="PMP3"/>
</dbReference>
<sequence>MGACGTILLLILCFILSPLAVLIKKGCSSAFWLNVILFILGIIPGIIHGIFVVLS</sequence>